<dbReference type="EMBL" id="JAYMYQ010000003">
    <property type="protein sequence ID" value="KAK7344566.1"/>
    <property type="molecule type" value="Genomic_DNA"/>
</dbReference>
<evidence type="ECO:0000313" key="1">
    <source>
        <dbReference type="EMBL" id="KAK7344566.1"/>
    </source>
</evidence>
<dbReference type="AlphaFoldDB" id="A0AAN9LYP0"/>
<name>A0AAN9LYP0_CANGL</name>
<dbReference type="Proteomes" id="UP001367508">
    <property type="component" value="Unassembled WGS sequence"/>
</dbReference>
<gene>
    <name evidence="1" type="ORF">VNO77_14314</name>
</gene>
<sequence length="149" mass="16914">MNTVPLVPMSPNANNAPTPTIPKAPTIDVVQILSKAKRFFVLIRLLKTTQLINQLNSQLAKSTIVEIHKKKRENGLYVVAIRDLENEFSALLQFAENELPPTHPPIIIIINNQQQLNNFESNPKSQQQKIRKPIRVSNLKNHGLLKWSL</sequence>
<accession>A0AAN9LYP0</accession>
<comment type="caution">
    <text evidence="1">The sequence shown here is derived from an EMBL/GenBank/DDBJ whole genome shotgun (WGS) entry which is preliminary data.</text>
</comment>
<keyword evidence="2" id="KW-1185">Reference proteome</keyword>
<evidence type="ECO:0000313" key="2">
    <source>
        <dbReference type="Proteomes" id="UP001367508"/>
    </source>
</evidence>
<proteinExistence type="predicted"/>
<organism evidence="1 2">
    <name type="scientific">Canavalia gladiata</name>
    <name type="common">Sword bean</name>
    <name type="synonym">Dolichos gladiatus</name>
    <dbReference type="NCBI Taxonomy" id="3824"/>
    <lineage>
        <taxon>Eukaryota</taxon>
        <taxon>Viridiplantae</taxon>
        <taxon>Streptophyta</taxon>
        <taxon>Embryophyta</taxon>
        <taxon>Tracheophyta</taxon>
        <taxon>Spermatophyta</taxon>
        <taxon>Magnoliopsida</taxon>
        <taxon>eudicotyledons</taxon>
        <taxon>Gunneridae</taxon>
        <taxon>Pentapetalae</taxon>
        <taxon>rosids</taxon>
        <taxon>fabids</taxon>
        <taxon>Fabales</taxon>
        <taxon>Fabaceae</taxon>
        <taxon>Papilionoideae</taxon>
        <taxon>50 kb inversion clade</taxon>
        <taxon>NPAAA clade</taxon>
        <taxon>indigoferoid/millettioid clade</taxon>
        <taxon>Phaseoleae</taxon>
        <taxon>Canavalia</taxon>
    </lineage>
</organism>
<protein>
    <submittedName>
        <fullName evidence="1">Uncharacterized protein</fullName>
    </submittedName>
</protein>
<reference evidence="1 2" key="1">
    <citation type="submission" date="2024-01" db="EMBL/GenBank/DDBJ databases">
        <title>The genomes of 5 underutilized Papilionoideae crops provide insights into root nodulation and disease resistanc.</title>
        <authorList>
            <person name="Jiang F."/>
        </authorList>
    </citation>
    <scope>NUCLEOTIDE SEQUENCE [LARGE SCALE GENOMIC DNA]</scope>
    <source>
        <strain evidence="1">LVBAO_FW01</strain>
        <tissue evidence="1">Leaves</tissue>
    </source>
</reference>